<dbReference type="PRINTS" id="PR00392">
    <property type="entry name" value="PROFILIN"/>
</dbReference>
<comment type="caution">
    <text evidence="8">The sequence shown here is derived from an EMBL/GenBank/DDBJ whole genome shotgun (WGS) entry which is preliminary data.</text>
</comment>
<evidence type="ECO:0000256" key="5">
    <source>
        <dbReference type="ARBA" id="ARBA00023203"/>
    </source>
</evidence>
<dbReference type="OrthoDB" id="421374at2759"/>
<dbReference type="SUPFAM" id="SSF55770">
    <property type="entry name" value="Profilin (actin-binding protein)"/>
    <property type="match status" value="1"/>
</dbReference>
<comment type="similarity">
    <text evidence="2 7">Belongs to the profilin family.</text>
</comment>
<gene>
    <name evidence="8" type="ORF">CBOVIS_LOCUS3368</name>
</gene>
<proteinExistence type="inferred from homology"/>
<protein>
    <recommendedName>
        <fullName evidence="7">Profilin</fullName>
    </recommendedName>
</protein>
<keyword evidence="6" id="KW-0206">Cytoskeleton</keyword>
<dbReference type="PANTHER" id="PTHR11604">
    <property type="entry name" value="PROFILIN"/>
    <property type="match status" value="1"/>
</dbReference>
<keyword evidence="9" id="KW-1185">Reference proteome</keyword>
<dbReference type="SMART" id="SM00392">
    <property type="entry name" value="PROF"/>
    <property type="match status" value="1"/>
</dbReference>
<evidence type="ECO:0000313" key="8">
    <source>
        <dbReference type="EMBL" id="CAB3400421.1"/>
    </source>
</evidence>
<dbReference type="Pfam" id="PF00235">
    <property type="entry name" value="Profilin"/>
    <property type="match status" value="1"/>
</dbReference>
<organism evidence="8 9">
    <name type="scientific">Caenorhabditis bovis</name>
    <dbReference type="NCBI Taxonomy" id="2654633"/>
    <lineage>
        <taxon>Eukaryota</taxon>
        <taxon>Metazoa</taxon>
        <taxon>Ecdysozoa</taxon>
        <taxon>Nematoda</taxon>
        <taxon>Chromadorea</taxon>
        <taxon>Rhabditida</taxon>
        <taxon>Rhabditina</taxon>
        <taxon>Rhabditomorpha</taxon>
        <taxon>Rhabditoidea</taxon>
        <taxon>Rhabditidae</taxon>
        <taxon>Peloderinae</taxon>
        <taxon>Caenorhabditis</taxon>
    </lineage>
</organism>
<dbReference type="GO" id="GO:0005938">
    <property type="term" value="C:cell cortex"/>
    <property type="evidence" value="ECO:0007669"/>
    <property type="project" value="TreeGrafter"/>
</dbReference>
<evidence type="ECO:0000256" key="3">
    <source>
        <dbReference type="ARBA" id="ARBA00011583"/>
    </source>
</evidence>
<dbReference type="InterPro" id="IPR048278">
    <property type="entry name" value="PFN"/>
</dbReference>
<keyword evidence="4" id="KW-0963">Cytoplasm</keyword>
<dbReference type="CDD" id="cd00148">
    <property type="entry name" value="PROF"/>
    <property type="match status" value="1"/>
</dbReference>
<evidence type="ECO:0000256" key="7">
    <source>
        <dbReference type="RuleBase" id="RU003909"/>
    </source>
</evidence>
<dbReference type="EMBL" id="CADEPM010000002">
    <property type="protein sequence ID" value="CAB3400421.1"/>
    <property type="molecule type" value="Genomic_DNA"/>
</dbReference>
<dbReference type="Proteomes" id="UP000494206">
    <property type="component" value="Unassembled WGS sequence"/>
</dbReference>
<dbReference type="Gene3D" id="3.30.450.30">
    <property type="entry name" value="Dynein light chain 2a, cytoplasmic"/>
    <property type="match status" value="1"/>
</dbReference>
<evidence type="ECO:0000256" key="1">
    <source>
        <dbReference type="ARBA" id="ARBA00004245"/>
    </source>
</evidence>
<accession>A0A8S1EM48</accession>
<dbReference type="GO" id="GO:0005856">
    <property type="term" value="C:cytoskeleton"/>
    <property type="evidence" value="ECO:0007669"/>
    <property type="project" value="UniProtKB-SubCell"/>
</dbReference>
<dbReference type="GO" id="GO:0003785">
    <property type="term" value="F:actin monomer binding"/>
    <property type="evidence" value="ECO:0007669"/>
    <property type="project" value="TreeGrafter"/>
</dbReference>
<sequence length="117" mass="12446">MSWDSIINGNLLGTGFVSKAAICGFDGSIWAKSANFNISAEEAVNAGKAFSNKEALLGTGMRLEGQKYVVLNVDDERVIGKQGSAAVIISIYEGGLQPEQCSKCTGALADYFKKINY</sequence>
<dbReference type="PRINTS" id="PR01640">
    <property type="entry name" value="PROFILINPLNT"/>
</dbReference>
<comment type="subunit">
    <text evidence="3">Occurs in many kinds of cells as a complex with monomeric actin in a 1:1 ratio.</text>
</comment>
<comment type="subcellular location">
    <subcellularLocation>
        <location evidence="1">Cytoplasm</location>
        <location evidence="1">Cytoskeleton</location>
    </subcellularLocation>
</comment>
<evidence type="ECO:0000256" key="2">
    <source>
        <dbReference type="ARBA" id="ARBA00010058"/>
    </source>
</evidence>
<dbReference type="InterPro" id="IPR036140">
    <property type="entry name" value="PFN_sf"/>
</dbReference>
<dbReference type="FunFam" id="3.30.450.30:FF:000030">
    <property type="entry name" value="Profilin"/>
    <property type="match status" value="1"/>
</dbReference>
<evidence type="ECO:0000256" key="6">
    <source>
        <dbReference type="ARBA" id="ARBA00023212"/>
    </source>
</evidence>
<name>A0A8S1EM48_9PELO</name>
<dbReference type="InterPro" id="IPR005455">
    <property type="entry name" value="PFN_euk"/>
</dbReference>
<evidence type="ECO:0000256" key="4">
    <source>
        <dbReference type="ARBA" id="ARBA00022490"/>
    </source>
</evidence>
<dbReference type="AlphaFoldDB" id="A0A8S1EM48"/>
<reference evidence="8 9" key="1">
    <citation type="submission" date="2020-04" db="EMBL/GenBank/DDBJ databases">
        <authorList>
            <person name="Laetsch R D."/>
            <person name="Stevens L."/>
            <person name="Kumar S."/>
            <person name="Blaxter L. M."/>
        </authorList>
    </citation>
    <scope>NUCLEOTIDE SEQUENCE [LARGE SCALE GENOMIC DNA]</scope>
</reference>
<evidence type="ECO:0000313" key="9">
    <source>
        <dbReference type="Proteomes" id="UP000494206"/>
    </source>
</evidence>
<dbReference type="PANTHER" id="PTHR11604:SF0">
    <property type="entry name" value="PROFILIN"/>
    <property type="match status" value="1"/>
</dbReference>
<keyword evidence="5 7" id="KW-0009">Actin-binding</keyword>